<dbReference type="CDD" id="cd01127">
    <property type="entry name" value="TrwB_TraG_TraD_VirD4"/>
    <property type="match status" value="1"/>
</dbReference>
<evidence type="ECO:0000313" key="8">
    <source>
        <dbReference type="EMBL" id="TCL62483.1"/>
    </source>
</evidence>
<evidence type="ECO:0000313" key="9">
    <source>
        <dbReference type="Proteomes" id="UP000295455"/>
    </source>
</evidence>
<dbReference type="GO" id="GO:0005886">
    <property type="term" value="C:plasma membrane"/>
    <property type="evidence" value="ECO:0007669"/>
    <property type="project" value="UniProtKB-SubCell"/>
</dbReference>
<evidence type="ECO:0000256" key="1">
    <source>
        <dbReference type="ARBA" id="ARBA00004651"/>
    </source>
</evidence>
<keyword evidence="9" id="KW-1185">Reference proteome</keyword>
<accession>A0A4R1R9S7</accession>
<keyword evidence="3" id="KW-1003">Cell membrane</keyword>
<evidence type="ECO:0000256" key="4">
    <source>
        <dbReference type="ARBA" id="ARBA00022692"/>
    </source>
</evidence>
<dbReference type="InterPro" id="IPR003688">
    <property type="entry name" value="TraG/VirD4"/>
</dbReference>
<comment type="similarity">
    <text evidence="2">Belongs to the VirD4/TraG family.</text>
</comment>
<keyword evidence="4 7" id="KW-0812">Transmembrane</keyword>
<feature type="transmembrane region" description="Helical" evidence="7">
    <location>
        <begin position="15"/>
        <end position="34"/>
    </location>
</feature>
<dbReference type="InterPro" id="IPR051539">
    <property type="entry name" value="T4SS-coupling_protein"/>
</dbReference>
<reference evidence="8 9" key="1">
    <citation type="submission" date="2019-03" db="EMBL/GenBank/DDBJ databases">
        <title>Genomic Encyclopedia of Type Strains, Phase IV (KMG-IV): sequencing the most valuable type-strain genomes for metagenomic binning, comparative biology and taxonomic classification.</title>
        <authorList>
            <person name="Goeker M."/>
        </authorList>
    </citation>
    <scope>NUCLEOTIDE SEQUENCE [LARGE SCALE GENOMIC DNA]</scope>
    <source>
        <strain evidence="8 9">DSM 18792</strain>
    </source>
</reference>
<dbReference type="EMBL" id="SLUP01000013">
    <property type="protein sequence ID" value="TCL62483.1"/>
    <property type="molecule type" value="Genomic_DNA"/>
</dbReference>
<dbReference type="PANTHER" id="PTHR37937:SF1">
    <property type="entry name" value="CONJUGATIVE TRANSFER: DNA TRANSPORT"/>
    <property type="match status" value="1"/>
</dbReference>
<evidence type="ECO:0000256" key="6">
    <source>
        <dbReference type="ARBA" id="ARBA00023136"/>
    </source>
</evidence>
<dbReference type="Gene3D" id="3.40.50.300">
    <property type="entry name" value="P-loop containing nucleotide triphosphate hydrolases"/>
    <property type="match status" value="1"/>
</dbReference>
<keyword evidence="5 7" id="KW-1133">Transmembrane helix</keyword>
<organism evidence="8 9">
    <name type="scientific">Mariniflexile fucanivorans</name>
    <dbReference type="NCBI Taxonomy" id="264023"/>
    <lineage>
        <taxon>Bacteria</taxon>
        <taxon>Pseudomonadati</taxon>
        <taxon>Bacteroidota</taxon>
        <taxon>Flavobacteriia</taxon>
        <taxon>Flavobacteriales</taxon>
        <taxon>Flavobacteriaceae</taxon>
        <taxon>Mariniflexile</taxon>
    </lineage>
</organism>
<dbReference type="Pfam" id="PF02534">
    <property type="entry name" value="T4SS-DNA_transf"/>
    <property type="match status" value="1"/>
</dbReference>
<proteinExistence type="inferred from homology"/>
<protein>
    <submittedName>
        <fullName evidence="8">Type IV secretion system coupling TraD/TrwB family protein</fullName>
    </submittedName>
</protein>
<sequence>MEDAAQFLNSIDKKALLIIILLYISITLFSFLTLRFKPRSLYAGVLTIIVGGLFFIYPDYFLSKILPYMIAPSLLVGVLIGLFTLPEKVDDLWDIKFLTNKGTKIIRNIKRGVLIFGAAGSGKTESPIYVLLRHFAKKDFTGIVYDYKDGELTEICIPLFGDKLKIISMHKAYEDRRVNVFSSKYITDEKDINESVNVLISNLGTGKETSDFFQENASALLTAIVLKFHLDHREYCTLPHVIAFLLAVDFSENTGGKDYLGKEAIDSFSKLKKFLLSNKRVAIQAAPFVMGLASEKQTAAVLSTLANSLRKIAFPEAFWSLSGDTIDLNVNHPNNDTVLSIINEPKNDLFLTPIIATIIHTATKQMMVRDMKHSFLLLDEAPTIKLQNMAKIPATMRSFGVAVIYCAQDLVQGTVRYGRDKFREITANLSTQFFGKANDPDTARFYESYFELIEKDQKSISKKGGGIFETTNGTTTSKREVSKVRAYEFTKLKAGQFAFLSDGKNDMVKFNRLMIEREEIDNSLEVSKENLISNYENILRDIQSFVDHKIK</sequence>
<dbReference type="OrthoDB" id="102453at2"/>
<comment type="subcellular location">
    <subcellularLocation>
        <location evidence="1">Cell membrane</location>
        <topology evidence="1">Multi-pass membrane protein</topology>
    </subcellularLocation>
</comment>
<comment type="caution">
    <text evidence="8">The sequence shown here is derived from an EMBL/GenBank/DDBJ whole genome shotgun (WGS) entry which is preliminary data.</text>
</comment>
<name>A0A4R1R9S7_9FLAO</name>
<evidence type="ECO:0000256" key="3">
    <source>
        <dbReference type="ARBA" id="ARBA00022475"/>
    </source>
</evidence>
<evidence type="ECO:0000256" key="5">
    <source>
        <dbReference type="ARBA" id="ARBA00022989"/>
    </source>
</evidence>
<feature type="transmembrane region" description="Helical" evidence="7">
    <location>
        <begin position="41"/>
        <end position="60"/>
    </location>
</feature>
<dbReference type="Proteomes" id="UP000295455">
    <property type="component" value="Unassembled WGS sequence"/>
</dbReference>
<evidence type="ECO:0000256" key="7">
    <source>
        <dbReference type="SAM" id="Phobius"/>
    </source>
</evidence>
<dbReference type="SUPFAM" id="SSF52540">
    <property type="entry name" value="P-loop containing nucleoside triphosphate hydrolases"/>
    <property type="match status" value="1"/>
</dbReference>
<dbReference type="PANTHER" id="PTHR37937">
    <property type="entry name" value="CONJUGATIVE TRANSFER: DNA TRANSPORT"/>
    <property type="match status" value="1"/>
</dbReference>
<dbReference type="AlphaFoldDB" id="A0A4R1R9S7"/>
<dbReference type="RefSeq" id="WP_132219412.1">
    <property type="nucleotide sequence ID" value="NZ_OX156936.1"/>
</dbReference>
<dbReference type="InterPro" id="IPR027417">
    <property type="entry name" value="P-loop_NTPase"/>
</dbReference>
<keyword evidence="6 7" id="KW-0472">Membrane</keyword>
<gene>
    <name evidence="8" type="ORF">EV196_11324</name>
</gene>
<evidence type="ECO:0000256" key="2">
    <source>
        <dbReference type="ARBA" id="ARBA00008806"/>
    </source>
</evidence>